<sequence length="148" mass="16197">MHFTQTIVAALFAATSVVAAPTPAEKSMMAADIPQWTIEGLKRSCNADQCNWTFQINPKIFSRTPVNFVVKRSGNTPPTQNNGGAQNFGDYTITSGWSGQFGPDNGFTTFAVVDNKNRRIAYPSYTDREVKDGNVVNPDRSYGVQSLP</sequence>
<protein>
    <recommendedName>
        <fullName evidence="4">Small secreted protein</fullName>
    </recommendedName>
</protein>
<comment type="caution">
    <text evidence="2">The sequence shown here is derived from an EMBL/GenBank/DDBJ whole genome shotgun (WGS) entry which is preliminary data.</text>
</comment>
<dbReference type="Proteomes" id="UP001251528">
    <property type="component" value="Unassembled WGS sequence"/>
</dbReference>
<keyword evidence="3" id="KW-1185">Reference proteome</keyword>
<gene>
    <name evidence="2" type="ORF">QQS21_000850</name>
</gene>
<feature type="signal peptide" evidence="1">
    <location>
        <begin position="1"/>
        <end position="19"/>
    </location>
</feature>
<feature type="chain" id="PRO_5042523830" description="Small secreted protein" evidence="1">
    <location>
        <begin position="20"/>
        <end position="148"/>
    </location>
</feature>
<organism evidence="2 3">
    <name type="scientific">Conoideocrella luteorostrata</name>
    <dbReference type="NCBI Taxonomy" id="1105319"/>
    <lineage>
        <taxon>Eukaryota</taxon>
        <taxon>Fungi</taxon>
        <taxon>Dikarya</taxon>
        <taxon>Ascomycota</taxon>
        <taxon>Pezizomycotina</taxon>
        <taxon>Sordariomycetes</taxon>
        <taxon>Hypocreomycetidae</taxon>
        <taxon>Hypocreales</taxon>
        <taxon>Clavicipitaceae</taxon>
        <taxon>Conoideocrella</taxon>
    </lineage>
</organism>
<evidence type="ECO:0000256" key="1">
    <source>
        <dbReference type="SAM" id="SignalP"/>
    </source>
</evidence>
<reference evidence="2" key="1">
    <citation type="submission" date="2023-06" db="EMBL/GenBank/DDBJ databases">
        <title>Conoideocrella luteorostrata (Hypocreales: Clavicipitaceae), a potential biocontrol fungus for elongate hemlock scale in United States Christmas tree production areas.</title>
        <authorList>
            <person name="Barrett H."/>
            <person name="Lovett B."/>
            <person name="Macias A.M."/>
            <person name="Stajich J.E."/>
            <person name="Kasson M.T."/>
        </authorList>
    </citation>
    <scope>NUCLEOTIDE SEQUENCE</scope>
    <source>
        <strain evidence="2">ARSEF 14590</strain>
    </source>
</reference>
<keyword evidence="1" id="KW-0732">Signal</keyword>
<evidence type="ECO:0008006" key="4">
    <source>
        <dbReference type="Google" id="ProtNLM"/>
    </source>
</evidence>
<name>A0AAJ0CYC1_9HYPO</name>
<dbReference type="EMBL" id="JASWJB010000008">
    <property type="protein sequence ID" value="KAK2616218.1"/>
    <property type="molecule type" value="Genomic_DNA"/>
</dbReference>
<evidence type="ECO:0000313" key="3">
    <source>
        <dbReference type="Proteomes" id="UP001251528"/>
    </source>
</evidence>
<proteinExistence type="predicted"/>
<accession>A0AAJ0CYC1</accession>
<dbReference type="AlphaFoldDB" id="A0AAJ0CYC1"/>
<evidence type="ECO:0000313" key="2">
    <source>
        <dbReference type="EMBL" id="KAK2616218.1"/>
    </source>
</evidence>